<dbReference type="Pfam" id="PF01541">
    <property type="entry name" value="GIY-YIG"/>
    <property type="match status" value="1"/>
</dbReference>
<name>A0ABT7UV87_9LACO</name>
<comment type="caution">
    <text evidence="3">The sequence shown here is derived from an EMBL/GenBank/DDBJ whole genome shotgun (WGS) entry which is preliminary data.</text>
</comment>
<dbReference type="PROSITE" id="PS50164">
    <property type="entry name" value="GIY_YIG"/>
    <property type="match status" value="1"/>
</dbReference>
<accession>A0ABT7UV87</accession>
<comment type="similarity">
    <text evidence="1">Belongs to the UPF0213 family.</text>
</comment>
<evidence type="ECO:0000256" key="1">
    <source>
        <dbReference type="ARBA" id="ARBA00007435"/>
    </source>
</evidence>
<feature type="domain" description="GIY-YIG" evidence="2">
    <location>
        <begin position="5"/>
        <end position="82"/>
    </location>
</feature>
<proteinExistence type="inferred from homology"/>
<evidence type="ECO:0000313" key="4">
    <source>
        <dbReference type="Proteomes" id="UP001529343"/>
    </source>
</evidence>
<evidence type="ECO:0000259" key="2">
    <source>
        <dbReference type="PROSITE" id="PS50164"/>
    </source>
</evidence>
<dbReference type="CDD" id="cd10456">
    <property type="entry name" value="GIY-YIG_UPF0213"/>
    <property type="match status" value="1"/>
</dbReference>
<organism evidence="3 4">
    <name type="scientific">Limosilactobacillus pontis</name>
    <dbReference type="NCBI Taxonomy" id="35787"/>
    <lineage>
        <taxon>Bacteria</taxon>
        <taxon>Bacillati</taxon>
        <taxon>Bacillota</taxon>
        <taxon>Bacilli</taxon>
        <taxon>Lactobacillales</taxon>
        <taxon>Lactobacillaceae</taxon>
        <taxon>Limosilactobacillus</taxon>
    </lineage>
</organism>
<dbReference type="InterPro" id="IPR035901">
    <property type="entry name" value="GIY-YIG_endonuc_sf"/>
</dbReference>
<dbReference type="PANTHER" id="PTHR34477:SF1">
    <property type="entry name" value="UPF0213 PROTEIN YHBQ"/>
    <property type="match status" value="1"/>
</dbReference>
<keyword evidence="4" id="KW-1185">Reference proteome</keyword>
<reference evidence="3 4" key="2">
    <citation type="submission" date="2023-06" db="EMBL/GenBank/DDBJ databases">
        <authorList>
            <person name="Zeman M."/>
            <person name="Kubasova T."/>
            <person name="Jahodarova E."/>
            <person name="Nykrynova M."/>
            <person name="Rychlik I."/>
        </authorList>
    </citation>
    <scope>NUCLEOTIDE SEQUENCE [LARGE SCALE GENOMIC DNA]</scope>
    <source>
        <strain evidence="3 4">161_Gplus</strain>
    </source>
</reference>
<reference evidence="4" key="1">
    <citation type="submission" date="2023-06" db="EMBL/GenBank/DDBJ databases">
        <title>Identification and characterization of horizontal gene transfer across gut microbiota members of farm animals based on homology search.</title>
        <authorList>
            <person name="Zeman M."/>
            <person name="Kubasova T."/>
            <person name="Jahodarova E."/>
            <person name="Nykrynova M."/>
            <person name="Rychlik I."/>
        </authorList>
    </citation>
    <scope>NUCLEOTIDE SEQUENCE [LARGE SCALE GENOMIC DNA]</scope>
    <source>
        <strain evidence="4">161_Gplus</strain>
    </source>
</reference>
<dbReference type="PANTHER" id="PTHR34477">
    <property type="entry name" value="UPF0213 PROTEIN YHBQ"/>
    <property type="match status" value="1"/>
</dbReference>
<dbReference type="SUPFAM" id="SSF82771">
    <property type="entry name" value="GIY-YIG endonuclease"/>
    <property type="match status" value="1"/>
</dbReference>
<dbReference type="EMBL" id="JAUDDW010000001">
    <property type="protein sequence ID" value="MDM8265605.1"/>
    <property type="molecule type" value="Genomic_DNA"/>
</dbReference>
<dbReference type="RefSeq" id="WP_283594846.1">
    <property type="nucleotide sequence ID" value="NZ_JAUDDW010000001.1"/>
</dbReference>
<dbReference type="Proteomes" id="UP001529343">
    <property type="component" value="Unassembled WGS sequence"/>
</dbReference>
<gene>
    <name evidence="3" type="ORF">QUW44_00250</name>
</gene>
<dbReference type="InterPro" id="IPR050190">
    <property type="entry name" value="UPF0213_domain"/>
</dbReference>
<sequence>MASKNKYYMYVLYCADDTLYCGFTTNVARRFATHQAGRGAKYTRVKSRHPLRLIYQTAFDNKHDALSAEYHFKHQPRAKKIAYLAAQGIEVAKFYRQNHQLN</sequence>
<dbReference type="InterPro" id="IPR000305">
    <property type="entry name" value="GIY-YIG_endonuc"/>
</dbReference>
<dbReference type="Gene3D" id="3.40.1440.10">
    <property type="entry name" value="GIY-YIG endonuclease"/>
    <property type="match status" value="1"/>
</dbReference>
<evidence type="ECO:0000313" key="3">
    <source>
        <dbReference type="EMBL" id="MDM8265605.1"/>
    </source>
</evidence>
<protein>
    <submittedName>
        <fullName evidence="3">GIY-YIG nuclease family protein</fullName>
    </submittedName>
</protein>